<keyword evidence="2" id="KW-1185">Reference proteome</keyword>
<sequence>MFTTAPYILITTITTSTTNLKCRQTTRNHIPPAGRSSKSESQLPTESDYSEMGRLVQAAESGYLSMPQSDAFHSLYSHYPTWQHPYPDGEDADKRLDDEMEDQLKANLYTPSASPCGLGRVSDLDCSLSSGCCSYSVKDCTMGQYLMFVVPDSVTEPTLAPTAQPSEVSNVSCTLQRLTSDPDIYTVPLDGCGVNKHVFGQTAVHLLEVHGIYSLQQDHSPVQENSPVRLMVECSSSPGSPGEVRLYMMDQPPPPPVQSTPATVRVQLRIATDESFTSFHPEAHLPLSIMRGRPVYVEVSLLDPPEPDLVLLVHSCLAYTQAPYISRMLVYDGCPSRGDSQLLPTPRSDNAHHIRRIIISTFLSLPSQSPAYAANRGYSHLEDPEVFFLCLTEVCSAADGGCTVGCIDSPGSDV</sequence>
<name>A0ACD3R7W9_LARCR</name>
<dbReference type="EMBL" id="CM011682">
    <property type="protein sequence ID" value="TMS15554.1"/>
    <property type="molecule type" value="Genomic_DNA"/>
</dbReference>
<organism evidence="1 2">
    <name type="scientific">Larimichthys crocea</name>
    <name type="common">Large yellow croaker</name>
    <name type="synonym">Pseudosciaena crocea</name>
    <dbReference type="NCBI Taxonomy" id="215358"/>
    <lineage>
        <taxon>Eukaryota</taxon>
        <taxon>Metazoa</taxon>
        <taxon>Chordata</taxon>
        <taxon>Craniata</taxon>
        <taxon>Vertebrata</taxon>
        <taxon>Euteleostomi</taxon>
        <taxon>Actinopterygii</taxon>
        <taxon>Neopterygii</taxon>
        <taxon>Teleostei</taxon>
        <taxon>Neoteleostei</taxon>
        <taxon>Acanthomorphata</taxon>
        <taxon>Eupercaria</taxon>
        <taxon>Sciaenidae</taxon>
        <taxon>Larimichthys</taxon>
    </lineage>
</organism>
<evidence type="ECO:0000313" key="1">
    <source>
        <dbReference type="EMBL" id="TMS15554.1"/>
    </source>
</evidence>
<dbReference type="Proteomes" id="UP000793456">
    <property type="component" value="Chromosome IX"/>
</dbReference>
<accession>A0ACD3R7W9</accession>
<gene>
    <name evidence="1" type="ORF">E3U43_022016</name>
</gene>
<proteinExistence type="predicted"/>
<comment type="caution">
    <text evidence="1">The sequence shown here is derived from an EMBL/GenBank/DDBJ whole genome shotgun (WGS) entry which is preliminary data.</text>
</comment>
<reference evidence="1" key="1">
    <citation type="submission" date="2018-11" db="EMBL/GenBank/DDBJ databases">
        <title>The sequence and de novo assembly of Larimichthys crocea genome using PacBio and Hi-C technologies.</title>
        <authorList>
            <person name="Xu P."/>
            <person name="Chen B."/>
            <person name="Zhou Z."/>
            <person name="Ke Q."/>
            <person name="Wu Y."/>
            <person name="Bai H."/>
            <person name="Pu F."/>
        </authorList>
    </citation>
    <scope>NUCLEOTIDE SEQUENCE</scope>
    <source>
        <tissue evidence="1">Muscle</tissue>
    </source>
</reference>
<protein>
    <submittedName>
        <fullName evidence="1">Uncharacterized protein</fullName>
    </submittedName>
</protein>
<evidence type="ECO:0000313" key="2">
    <source>
        <dbReference type="Proteomes" id="UP000793456"/>
    </source>
</evidence>